<evidence type="ECO:0008006" key="3">
    <source>
        <dbReference type="Google" id="ProtNLM"/>
    </source>
</evidence>
<organism evidence="1 2">
    <name type="scientific">Tritonibacter scottomollicae</name>
    <name type="common">Epibacterium scottomollicae</name>
    <dbReference type="NCBI Taxonomy" id="483013"/>
    <lineage>
        <taxon>Bacteria</taxon>
        <taxon>Pseudomonadati</taxon>
        <taxon>Pseudomonadota</taxon>
        <taxon>Alphaproteobacteria</taxon>
        <taxon>Rhodobacterales</taxon>
        <taxon>Paracoccaceae</taxon>
        <taxon>Tritonibacter</taxon>
    </lineage>
</organism>
<sequence>MASDFKGSEELLAAQLVRIVEEFIDSDVLEIPSLFHSDPLRRRILIALNIDLIVQHLMRSVDEQNRTNLTPIFDEENLIGSTGQMRTWYTTKPNFPAVKSHISHLVGDSSWEGHAANVLEKSDSVLTYANNNHLGFQIQYLCVGGGGGARRRYLPGFLVKYASGKMLALEIKGSDSPQNKAKRDVLGEWVEAVNSVGGFGLWPWDVAFQPTELQDIIARHSTDRVEK</sequence>
<keyword evidence="2" id="KW-1185">Reference proteome</keyword>
<dbReference type="RefSeq" id="WP_317385118.1">
    <property type="nucleotide sequence ID" value="NZ_CP136704.1"/>
</dbReference>
<proteinExistence type="predicted"/>
<evidence type="ECO:0000313" key="2">
    <source>
        <dbReference type="Proteomes" id="UP001302666"/>
    </source>
</evidence>
<evidence type="ECO:0000313" key="1">
    <source>
        <dbReference type="EMBL" id="WOI32840.1"/>
    </source>
</evidence>
<reference evidence="1 2" key="1">
    <citation type="submission" date="2023-10" db="EMBL/GenBank/DDBJ databases">
        <title>Eight complete genome sequences of bacteria isolated from laboratory stock of Giant Kelp gametophytes.</title>
        <authorList>
            <person name="Tolentino B."/>
            <person name="Nuzhdin S."/>
        </authorList>
    </citation>
    <scope>NUCLEOTIDE SEQUENCE [LARGE SCALE GENOMIC DNA]</scope>
    <source>
        <strain evidence="1 2">LC.270.F.C4</strain>
    </source>
</reference>
<dbReference type="EMBL" id="CP136704">
    <property type="protein sequence ID" value="WOI32840.1"/>
    <property type="molecule type" value="Genomic_DNA"/>
</dbReference>
<protein>
    <recommendedName>
        <fullName evidence="3">Type III restriction endonuclease subunit R</fullName>
    </recommendedName>
</protein>
<gene>
    <name evidence="1" type="ORF">R1T40_18170</name>
</gene>
<name>A0ABZ0HFQ7_TRISK</name>
<dbReference type="Proteomes" id="UP001302666">
    <property type="component" value="Chromosome"/>
</dbReference>
<accession>A0ABZ0HFQ7</accession>